<dbReference type="SUPFAM" id="SSF52091">
    <property type="entry name" value="SpoIIaa-like"/>
    <property type="match status" value="1"/>
</dbReference>
<keyword evidence="3" id="KW-1185">Reference proteome</keyword>
<dbReference type="AlphaFoldDB" id="A0A7X0H7Y2"/>
<dbReference type="GO" id="GO:0043856">
    <property type="term" value="F:anti-sigma factor antagonist activity"/>
    <property type="evidence" value="ECO:0007669"/>
    <property type="project" value="TreeGrafter"/>
</dbReference>
<reference evidence="2 3" key="1">
    <citation type="submission" date="2020-08" db="EMBL/GenBank/DDBJ databases">
        <title>Genomic Encyclopedia of Type Strains, Phase IV (KMG-IV): sequencing the most valuable type-strain genomes for metagenomic binning, comparative biology and taxonomic classification.</title>
        <authorList>
            <person name="Goeker M."/>
        </authorList>
    </citation>
    <scope>NUCLEOTIDE SEQUENCE [LARGE SCALE GENOMIC DNA]</scope>
    <source>
        <strain evidence="2 3">DSM 103725</strain>
    </source>
</reference>
<dbReference type="PROSITE" id="PS50801">
    <property type="entry name" value="STAS"/>
    <property type="match status" value="1"/>
</dbReference>
<dbReference type="Gene3D" id="3.30.750.24">
    <property type="entry name" value="STAS domain"/>
    <property type="match status" value="1"/>
</dbReference>
<evidence type="ECO:0000259" key="1">
    <source>
        <dbReference type="PROSITE" id="PS50801"/>
    </source>
</evidence>
<organism evidence="2 3">
    <name type="scientific">Algisphaera agarilytica</name>
    <dbReference type="NCBI Taxonomy" id="1385975"/>
    <lineage>
        <taxon>Bacteria</taxon>
        <taxon>Pseudomonadati</taxon>
        <taxon>Planctomycetota</taxon>
        <taxon>Phycisphaerae</taxon>
        <taxon>Phycisphaerales</taxon>
        <taxon>Phycisphaeraceae</taxon>
        <taxon>Algisphaera</taxon>
    </lineage>
</organism>
<protein>
    <submittedName>
        <fullName evidence="2">Anti-anti-sigma factor</fullName>
    </submittedName>
</protein>
<name>A0A7X0H7Y2_9BACT</name>
<dbReference type="Proteomes" id="UP000541810">
    <property type="component" value="Unassembled WGS sequence"/>
</dbReference>
<dbReference type="RefSeq" id="WP_184677050.1">
    <property type="nucleotide sequence ID" value="NZ_JACHGY010000001.1"/>
</dbReference>
<dbReference type="CDD" id="cd07043">
    <property type="entry name" value="STAS_anti-anti-sigma_factors"/>
    <property type="match status" value="1"/>
</dbReference>
<dbReference type="InterPro" id="IPR002645">
    <property type="entry name" value="STAS_dom"/>
</dbReference>
<gene>
    <name evidence="2" type="ORF">HNQ40_001280</name>
</gene>
<dbReference type="InterPro" id="IPR036513">
    <property type="entry name" value="STAS_dom_sf"/>
</dbReference>
<evidence type="ECO:0000313" key="3">
    <source>
        <dbReference type="Proteomes" id="UP000541810"/>
    </source>
</evidence>
<accession>A0A7X0H7Y2</accession>
<dbReference type="Pfam" id="PF01740">
    <property type="entry name" value="STAS"/>
    <property type="match status" value="1"/>
</dbReference>
<evidence type="ECO:0000313" key="2">
    <source>
        <dbReference type="EMBL" id="MBB6429474.1"/>
    </source>
</evidence>
<feature type="domain" description="STAS" evidence="1">
    <location>
        <begin position="23"/>
        <end position="111"/>
    </location>
</feature>
<dbReference type="EMBL" id="JACHGY010000001">
    <property type="protein sequence ID" value="MBB6429474.1"/>
    <property type="molecule type" value="Genomic_DNA"/>
</dbReference>
<dbReference type="PANTHER" id="PTHR33495">
    <property type="entry name" value="ANTI-SIGMA FACTOR ANTAGONIST TM_1081-RELATED-RELATED"/>
    <property type="match status" value="1"/>
</dbReference>
<sequence>MESPIANIQQDGPRVTVEITEREVDTDELRSLVHELKQTLEGEARVFVFRLETVEFLPSACLALLLMFYQEVKKHDGRIILLNCQENVAFLLRLARLDKIFELAEGEADQA</sequence>
<comment type="caution">
    <text evidence="2">The sequence shown here is derived from an EMBL/GenBank/DDBJ whole genome shotgun (WGS) entry which is preliminary data.</text>
</comment>
<proteinExistence type="predicted"/>